<dbReference type="InterPro" id="IPR026904">
    <property type="entry name" value="MnmG_C"/>
</dbReference>
<accession>F4GCP0</accession>
<evidence type="ECO:0000313" key="15">
    <source>
        <dbReference type="Proteomes" id="UP000007938"/>
    </source>
</evidence>
<dbReference type="STRING" id="596154.Alide2_0053"/>
<evidence type="ECO:0000259" key="13">
    <source>
        <dbReference type="SMART" id="SM01228"/>
    </source>
</evidence>
<dbReference type="EMBL" id="CP002657">
    <property type="protein sequence ID" value="AEB82493.1"/>
    <property type="molecule type" value="Genomic_DNA"/>
</dbReference>
<dbReference type="FunFam" id="1.10.10.1800:FF:000001">
    <property type="entry name" value="tRNA uridine 5-carboxymethylaminomethyl modification enzyme MnmG"/>
    <property type="match status" value="1"/>
</dbReference>
<dbReference type="InterPro" id="IPR020595">
    <property type="entry name" value="MnmG-rel_CS"/>
</dbReference>
<comment type="function">
    <text evidence="2 12">NAD-binding protein involved in the addition of a carboxymethylaminomethyl (cmnm) group at the wobble position (U34) of certain tRNAs, forming tRNA-cmnm(5)s(2)U34.</text>
</comment>
<dbReference type="Pfam" id="PF21680">
    <property type="entry name" value="GIDA_C_1st"/>
    <property type="match status" value="1"/>
</dbReference>
<evidence type="ECO:0000256" key="10">
    <source>
        <dbReference type="ARBA" id="ARBA00025948"/>
    </source>
</evidence>
<dbReference type="InterPro" id="IPR040131">
    <property type="entry name" value="MnmG_N"/>
</dbReference>
<feature type="domain" description="tRNA uridine 5-carboxymethylaminomethyl modification enzyme C-terminal subdomain" evidence="13">
    <location>
        <begin position="582"/>
        <end position="653"/>
    </location>
</feature>
<protein>
    <recommendedName>
        <fullName evidence="4 12">tRNA uridine 5-carboxymethylaminomethyl modification enzyme MnmG</fullName>
    </recommendedName>
    <alternativeName>
        <fullName evidence="11 12">Glucose-inhibited division protein A</fullName>
    </alternativeName>
</protein>
<evidence type="ECO:0000256" key="6">
    <source>
        <dbReference type="ARBA" id="ARBA00022630"/>
    </source>
</evidence>
<dbReference type="InterPro" id="IPR002218">
    <property type="entry name" value="MnmG-rel"/>
</dbReference>
<dbReference type="InterPro" id="IPR047001">
    <property type="entry name" value="MnmG_C_subdom"/>
</dbReference>
<comment type="caution">
    <text evidence="12">Lacks conserved residue(s) required for the propagation of feature annotation.</text>
</comment>
<dbReference type="InterPro" id="IPR004416">
    <property type="entry name" value="MnmG"/>
</dbReference>
<dbReference type="PANTHER" id="PTHR11806">
    <property type="entry name" value="GLUCOSE INHIBITED DIVISION PROTEIN A"/>
    <property type="match status" value="1"/>
</dbReference>
<dbReference type="FunFam" id="1.10.150.570:FF:000001">
    <property type="entry name" value="tRNA uridine 5-carboxymethylaminomethyl modification enzyme MnmG"/>
    <property type="match status" value="1"/>
</dbReference>
<dbReference type="HOGENOM" id="CLU_007831_2_2_4"/>
<evidence type="ECO:0000256" key="12">
    <source>
        <dbReference type="HAMAP-Rule" id="MF_00129"/>
    </source>
</evidence>
<dbReference type="PROSITE" id="PS01280">
    <property type="entry name" value="GIDA_1"/>
    <property type="match status" value="1"/>
</dbReference>
<dbReference type="InterPro" id="IPR049312">
    <property type="entry name" value="GIDA_C_N"/>
</dbReference>
<keyword evidence="5 12" id="KW-0963">Cytoplasm</keyword>
<dbReference type="InterPro" id="IPR036188">
    <property type="entry name" value="FAD/NAD-bd_sf"/>
</dbReference>
<dbReference type="Pfam" id="PF13932">
    <property type="entry name" value="SAM_GIDA_C"/>
    <property type="match status" value="1"/>
</dbReference>
<dbReference type="eggNOG" id="COG0445">
    <property type="taxonomic scope" value="Bacteria"/>
</dbReference>
<evidence type="ECO:0000256" key="1">
    <source>
        <dbReference type="ARBA" id="ARBA00001974"/>
    </source>
</evidence>
<dbReference type="AlphaFoldDB" id="F4GCP0"/>
<dbReference type="Proteomes" id="UP000007938">
    <property type="component" value="Chromosome"/>
</dbReference>
<evidence type="ECO:0000256" key="9">
    <source>
        <dbReference type="ARBA" id="ARBA00023027"/>
    </source>
</evidence>
<gene>
    <name evidence="12" type="primary">mnmG</name>
    <name evidence="12" type="synonym">gidA</name>
    <name evidence="14" type="ordered locus">Alide2_0053</name>
</gene>
<feature type="binding site" evidence="12">
    <location>
        <begin position="31"/>
        <end position="36"/>
    </location>
    <ligand>
        <name>FAD</name>
        <dbReference type="ChEBI" id="CHEBI:57692"/>
    </ligand>
</feature>
<evidence type="ECO:0000256" key="2">
    <source>
        <dbReference type="ARBA" id="ARBA00003717"/>
    </source>
</evidence>
<comment type="subcellular location">
    <subcellularLocation>
        <location evidence="12">Cytoplasm</location>
    </subcellularLocation>
</comment>
<comment type="subunit">
    <text evidence="10 12">Homodimer. Heterotetramer of two MnmE and two MnmG subunits.</text>
</comment>
<feature type="binding site" evidence="12">
    <location>
        <begin position="299"/>
        <end position="313"/>
    </location>
    <ligand>
        <name>NAD(+)</name>
        <dbReference type="ChEBI" id="CHEBI:57540"/>
    </ligand>
</feature>
<keyword evidence="9 12" id="KW-0520">NAD</keyword>
<evidence type="ECO:0000256" key="8">
    <source>
        <dbReference type="ARBA" id="ARBA00022827"/>
    </source>
</evidence>
<dbReference type="PANTHER" id="PTHR11806:SF0">
    <property type="entry name" value="PROTEIN MTO1 HOMOLOG, MITOCHONDRIAL"/>
    <property type="match status" value="1"/>
</dbReference>
<dbReference type="GO" id="GO:0030488">
    <property type="term" value="P:tRNA methylation"/>
    <property type="evidence" value="ECO:0007669"/>
    <property type="project" value="TreeGrafter"/>
</dbReference>
<evidence type="ECO:0000256" key="7">
    <source>
        <dbReference type="ARBA" id="ARBA00022694"/>
    </source>
</evidence>
<dbReference type="KEGG" id="adk:Alide2_0053"/>
<dbReference type="GO" id="GO:0050660">
    <property type="term" value="F:flavin adenine dinucleotide binding"/>
    <property type="evidence" value="ECO:0007669"/>
    <property type="project" value="UniProtKB-UniRule"/>
</dbReference>
<dbReference type="FunFam" id="3.50.50.60:FF:000002">
    <property type="entry name" value="tRNA uridine 5-carboxymethylaminomethyl modification enzyme MnmG"/>
    <property type="match status" value="1"/>
</dbReference>
<dbReference type="GO" id="GO:0002098">
    <property type="term" value="P:tRNA wobble uridine modification"/>
    <property type="evidence" value="ECO:0007669"/>
    <property type="project" value="InterPro"/>
</dbReference>
<keyword evidence="8 12" id="KW-0274">FAD</keyword>
<dbReference type="PROSITE" id="PS01281">
    <property type="entry name" value="GIDA_2"/>
    <property type="match status" value="1"/>
</dbReference>
<keyword evidence="7 12" id="KW-0819">tRNA processing</keyword>
<reference evidence="14 15" key="2">
    <citation type="submission" date="2011-04" db="EMBL/GenBank/DDBJ databases">
        <title>Complete sequence of chromosome of Alicycliphilus denitrificans K601.</title>
        <authorList>
            <consortium name="US DOE Joint Genome Institute"/>
            <person name="Lucas S."/>
            <person name="Han J."/>
            <person name="Lapidus A."/>
            <person name="Cheng J.-F."/>
            <person name="Goodwin L."/>
            <person name="Pitluck S."/>
            <person name="Peters L."/>
            <person name="Zeytun A."/>
            <person name="Detter J.C."/>
            <person name="Han C."/>
            <person name="Tapia R."/>
            <person name="Land M."/>
            <person name="Hauser L."/>
            <person name="Kyrpides N."/>
            <person name="Ivanova N."/>
            <person name="Mikhailova N."/>
            <person name="Pagani I."/>
            <person name="Oosterkamp M."/>
            <person name="Pieper D."/>
            <person name="van Berkel W."/>
            <person name="Langenhoff A."/>
            <person name="Smidt H."/>
            <person name="Stams A."/>
            <person name="Woyke T."/>
        </authorList>
    </citation>
    <scope>NUCLEOTIDE SEQUENCE [LARGE SCALE GENOMIC DNA]</scope>
    <source>
        <strain evidence="15">DSM 14773 / CIP 107495 / K601</strain>
    </source>
</reference>
<keyword evidence="6 12" id="KW-0285">Flavoprotein</keyword>
<proteinExistence type="inferred from homology"/>
<dbReference type="SMART" id="SM01228">
    <property type="entry name" value="GIDA_assoc_3"/>
    <property type="match status" value="1"/>
</dbReference>
<dbReference type="HAMAP" id="MF_00129">
    <property type="entry name" value="MnmG_GidA"/>
    <property type="match status" value="1"/>
</dbReference>
<dbReference type="InterPro" id="IPR044920">
    <property type="entry name" value="MnmG_C_subdom_sf"/>
</dbReference>
<dbReference type="Gene3D" id="1.10.10.1800">
    <property type="entry name" value="tRNA uridine 5-carboxymethylaminomethyl modification enzyme MnmG/GidA"/>
    <property type="match status" value="1"/>
</dbReference>
<evidence type="ECO:0000256" key="5">
    <source>
        <dbReference type="ARBA" id="ARBA00022490"/>
    </source>
</evidence>
<evidence type="ECO:0000313" key="14">
    <source>
        <dbReference type="EMBL" id="AEB82493.1"/>
    </source>
</evidence>
<dbReference type="Gene3D" id="3.50.50.60">
    <property type="entry name" value="FAD/NAD(P)-binding domain"/>
    <property type="match status" value="2"/>
</dbReference>
<evidence type="ECO:0000256" key="3">
    <source>
        <dbReference type="ARBA" id="ARBA00007653"/>
    </source>
</evidence>
<evidence type="ECO:0000256" key="4">
    <source>
        <dbReference type="ARBA" id="ARBA00020461"/>
    </source>
</evidence>
<name>F4GCP0_ALIDK</name>
<keyword evidence="15" id="KW-1185">Reference proteome</keyword>
<evidence type="ECO:0000256" key="11">
    <source>
        <dbReference type="ARBA" id="ARBA00031800"/>
    </source>
</evidence>
<sequence length="677" mass="74418">MDKDGKIASFPLPCPFRPMLYPQEFDVIVVGGGHAGTEAALAAARMGCRTLLLTHNIETLGQMSCNPSIGGIGKGHLVKEVDALGGAMALATDEGGIQFRILNSSKGPAVRATRAQADRILYKAAIRRMLENQPNLWLFQQAVDDLMVEGDRVAGAVTQIGLRFRARAVVLTAGTFLDGRIHVGLNNYAAGRAGDPPAVSLSARLKELKLPQGRLKTGTPPRIDGRSIDFSQCEEQPGDGMPGGVNEGVLPVFSFMGSTVMHPRQVPCWITHTNARTHEIIRSGFDRSPMFTGKIEGVGPRYCPSVEDKINRFADKESHQIFLEPEGLTTHEFYPNGISTSLPFDIQYALVRSMRGLENAHILRPGYAIEYDYFDPRSLKSSFETRQIQGLFFAGQINGTTGYEEAAAQGLFAGLNAALQCRGEAPWLPRRDEAYLGVLVDDLVTKGVTEPYRMFTSRAEFRLQLREDNADMRLTEAGRRMGLVDDARWDAFAAKRDAVSRETERLKSTWVNPRILAAAEAERVLGKAIDHEYNLFDLLRRPDVDYARLMSLDGGKYASGDVSRETLGALSEPVIEQVEIAAKYAGYIDRQKDEVQRAAHYEQLRLPPELDYMQVSALSIEVRQKLQKHRPETLGQASRISGVTPAAISLLLVHLKKGGFKGFAQPAPTGEGHVVSA</sequence>
<reference evidence="14 15" key="1">
    <citation type="journal article" date="2011" name="J. Bacteriol.">
        <title>Genome Sequences of Alicycliphilus denitrificans Strains BC and K601T.</title>
        <authorList>
            <person name="Oosterkamp M.J."/>
            <person name="Veuskens T."/>
            <person name="Plugge C.M."/>
            <person name="Langenhoff A.A."/>
            <person name="Gerritse J."/>
            <person name="van Berkel W.J."/>
            <person name="Pieper D.H."/>
            <person name="Junca H."/>
            <person name="Goodwin L.A."/>
            <person name="Daligault H.E."/>
            <person name="Bruce D.C."/>
            <person name="Detter J.C."/>
            <person name="Tapia R."/>
            <person name="Han C.S."/>
            <person name="Land M.L."/>
            <person name="Hauser L.J."/>
            <person name="Smidt H."/>
            <person name="Stams A.J."/>
        </authorList>
    </citation>
    <scope>NUCLEOTIDE SEQUENCE [LARGE SCALE GENOMIC DNA]</scope>
    <source>
        <strain evidence="15">DSM 14773 / CIP 107495 / K601</strain>
    </source>
</reference>
<comment type="similarity">
    <text evidence="3 12">Belongs to the MnmG family.</text>
</comment>
<comment type="cofactor">
    <cofactor evidence="1 12">
        <name>FAD</name>
        <dbReference type="ChEBI" id="CHEBI:57692"/>
    </cofactor>
</comment>
<dbReference type="NCBIfam" id="TIGR00136">
    <property type="entry name" value="mnmG_gidA"/>
    <property type="match status" value="1"/>
</dbReference>
<dbReference type="FunFam" id="3.50.50.60:FF:000010">
    <property type="entry name" value="tRNA uridine 5-carboxymethylaminomethyl modification enzyme MnmG"/>
    <property type="match status" value="1"/>
</dbReference>
<dbReference type="SUPFAM" id="SSF51905">
    <property type="entry name" value="FAD/NAD(P)-binding domain"/>
    <property type="match status" value="1"/>
</dbReference>
<organism evidence="14 15">
    <name type="scientific">Alicycliphilus denitrificans (strain DSM 14773 / CIP 107495 / K601)</name>
    <dbReference type="NCBI Taxonomy" id="596154"/>
    <lineage>
        <taxon>Bacteria</taxon>
        <taxon>Pseudomonadati</taxon>
        <taxon>Pseudomonadota</taxon>
        <taxon>Betaproteobacteria</taxon>
        <taxon>Burkholderiales</taxon>
        <taxon>Comamonadaceae</taxon>
        <taxon>Alicycliphilus</taxon>
    </lineage>
</organism>
<dbReference type="Pfam" id="PF01134">
    <property type="entry name" value="GIDA"/>
    <property type="match status" value="1"/>
</dbReference>
<dbReference type="GO" id="GO:0005829">
    <property type="term" value="C:cytosol"/>
    <property type="evidence" value="ECO:0007669"/>
    <property type="project" value="TreeGrafter"/>
</dbReference>
<dbReference type="Gene3D" id="1.10.150.570">
    <property type="entry name" value="GidA associated domain, C-terminal subdomain"/>
    <property type="match status" value="1"/>
</dbReference>